<organism evidence="1 2">
    <name type="scientific">Bacteroides fragilis</name>
    <dbReference type="NCBI Taxonomy" id="817"/>
    <lineage>
        <taxon>Bacteria</taxon>
        <taxon>Pseudomonadati</taxon>
        <taxon>Bacteroidota</taxon>
        <taxon>Bacteroidia</taxon>
        <taxon>Bacteroidales</taxon>
        <taxon>Bacteroidaceae</taxon>
        <taxon>Bacteroides</taxon>
    </lineage>
</organism>
<accession>A0A9Q4PCA2</accession>
<dbReference type="InterPro" id="IPR029058">
    <property type="entry name" value="AB_hydrolase_fold"/>
</dbReference>
<proteinExistence type="predicted"/>
<dbReference type="Pfam" id="PF12715">
    <property type="entry name" value="Abhydrolase_7"/>
    <property type="match status" value="1"/>
</dbReference>
<dbReference type="Gene3D" id="3.40.50.1820">
    <property type="entry name" value="alpha/beta hydrolase"/>
    <property type="match status" value="1"/>
</dbReference>
<dbReference type="RefSeq" id="WP_330221736.1">
    <property type="nucleotide sequence ID" value="NZ_JAPTZU010000037.1"/>
</dbReference>
<reference evidence="1" key="1">
    <citation type="submission" date="2022-12" db="EMBL/GenBank/DDBJ databases">
        <title>Development of a Multilocus Sequence Typing Scheme for Bacteroides fragilis Based on Whole Genome Sequencing Data and Clinical Application.</title>
        <authorList>
            <person name="Nielsen F.D."/>
            <person name="Justesen U.S."/>
        </authorList>
    </citation>
    <scope>NUCLEOTIDE SEQUENCE</scope>
    <source>
        <strain evidence="1">BF_AM_ODE_DK_2015_4</strain>
    </source>
</reference>
<comment type="caution">
    <text evidence="1">The sequence shown here is derived from an EMBL/GenBank/DDBJ whole genome shotgun (WGS) entry which is preliminary data.</text>
</comment>
<dbReference type="InterPro" id="IPR025890">
    <property type="entry name" value="Abhydrolase_bac"/>
</dbReference>
<dbReference type="AlphaFoldDB" id="A0A9Q4PCA2"/>
<sequence length="86" mass="10038">MKNIFLTIGISLFFNGSLYAQSDGWSPKDHNLITSAREDGRFLSSYGVVHAMLRNTKPRYAFHDDFSPKQFRKWQKGLRHAMEEIM</sequence>
<feature type="non-terminal residue" evidence="1">
    <location>
        <position position="86"/>
    </location>
</feature>
<gene>
    <name evidence="1" type="ORF">O1433_22025</name>
</gene>
<evidence type="ECO:0000313" key="2">
    <source>
        <dbReference type="Proteomes" id="UP001079672"/>
    </source>
</evidence>
<name>A0A9Q4PCA2_BACFG</name>
<evidence type="ECO:0000313" key="1">
    <source>
        <dbReference type="EMBL" id="MCZ2690172.1"/>
    </source>
</evidence>
<dbReference type="Proteomes" id="UP001079672">
    <property type="component" value="Unassembled WGS sequence"/>
</dbReference>
<dbReference type="EMBL" id="JAPTZU010000037">
    <property type="protein sequence ID" value="MCZ2690172.1"/>
    <property type="molecule type" value="Genomic_DNA"/>
</dbReference>
<protein>
    <submittedName>
        <fullName evidence="1">Uncharacterized protein</fullName>
    </submittedName>
</protein>